<dbReference type="EMBL" id="BGPR01027753">
    <property type="protein sequence ID" value="GBN98504.1"/>
    <property type="molecule type" value="Genomic_DNA"/>
</dbReference>
<gene>
    <name evidence="1" type="ORF">AVEN_75960_1</name>
</gene>
<evidence type="ECO:0000313" key="1">
    <source>
        <dbReference type="EMBL" id="GBN98504.1"/>
    </source>
</evidence>
<protein>
    <submittedName>
        <fullName evidence="1">Uncharacterized protein</fullName>
    </submittedName>
</protein>
<evidence type="ECO:0000313" key="2">
    <source>
        <dbReference type="Proteomes" id="UP000499080"/>
    </source>
</evidence>
<accession>A0A4Y2TCY6</accession>
<sequence>MQALIDTGSSGCLLKISVAQKFKLKPKPAVNKLYSFGNQRMPALTSVGRIKADIEVDNEKGKGISICVVPDDAQSIILSSDGHGLISLILLIQK</sequence>
<keyword evidence="2" id="KW-1185">Reference proteome</keyword>
<dbReference type="Gene3D" id="2.40.70.10">
    <property type="entry name" value="Acid Proteases"/>
    <property type="match status" value="1"/>
</dbReference>
<organism evidence="1 2">
    <name type="scientific">Araneus ventricosus</name>
    <name type="common">Orbweaver spider</name>
    <name type="synonym">Epeira ventricosa</name>
    <dbReference type="NCBI Taxonomy" id="182803"/>
    <lineage>
        <taxon>Eukaryota</taxon>
        <taxon>Metazoa</taxon>
        <taxon>Ecdysozoa</taxon>
        <taxon>Arthropoda</taxon>
        <taxon>Chelicerata</taxon>
        <taxon>Arachnida</taxon>
        <taxon>Araneae</taxon>
        <taxon>Araneomorphae</taxon>
        <taxon>Entelegynae</taxon>
        <taxon>Araneoidea</taxon>
        <taxon>Araneidae</taxon>
        <taxon>Araneus</taxon>
    </lineage>
</organism>
<dbReference type="InterPro" id="IPR021109">
    <property type="entry name" value="Peptidase_aspartic_dom_sf"/>
</dbReference>
<comment type="caution">
    <text evidence="1">The sequence shown here is derived from an EMBL/GenBank/DDBJ whole genome shotgun (WGS) entry which is preliminary data.</text>
</comment>
<dbReference type="AlphaFoldDB" id="A0A4Y2TCY6"/>
<proteinExistence type="predicted"/>
<dbReference type="Pfam" id="PF13650">
    <property type="entry name" value="Asp_protease_2"/>
    <property type="match status" value="1"/>
</dbReference>
<name>A0A4Y2TCY6_ARAVE</name>
<reference evidence="1 2" key="1">
    <citation type="journal article" date="2019" name="Sci. Rep.">
        <title>Orb-weaving spider Araneus ventricosus genome elucidates the spidroin gene catalogue.</title>
        <authorList>
            <person name="Kono N."/>
            <person name="Nakamura H."/>
            <person name="Ohtoshi R."/>
            <person name="Moran D.A.P."/>
            <person name="Shinohara A."/>
            <person name="Yoshida Y."/>
            <person name="Fujiwara M."/>
            <person name="Mori M."/>
            <person name="Tomita M."/>
            <person name="Arakawa K."/>
        </authorList>
    </citation>
    <scope>NUCLEOTIDE SEQUENCE [LARGE SCALE GENOMIC DNA]</scope>
</reference>
<dbReference type="OrthoDB" id="6538027at2759"/>
<dbReference type="Proteomes" id="UP000499080">
    <property type="component" value="Unassembled WGS sequence"/>
</dbReference>